<dbReference type="InterPro" id="IPR050301">
    <property type="entry name" value="NTE"/>
</dbReference>
<reference evidence="6 7" key="1">
    <citation type="submission" date="2019-03" db="EMBL/GenBank/DDBJ databases">
        <title>Genomic Encyclopedia of Archaeal and Bacterial Type Strains, Phase II (KMG-II): from individual species to whole genera.</title>
        <authorList>
            <person name="Goeker M."/>
        </authorList>
    </citation>
    <scope>NUCLEOTIDE SEQUENCE [LARGE SCALE GENOMIC DNA]</scope>
    <source>
        <strain evidence="6 7">DSM 28213</strain>
    </source>
</reference>
<evidence type="ECO:0000256" key="4">
    <source>
        <dbReference type="PROSITE-ProRule" id="PRU01161"/>
    </source>
</evidence>
<accession>A0A4R7EZC9</accession>
<dbReference type="PANTHER" id="PTHR14226">
    <property type="entry name" value="NEUROPATHY TARGET ESTERASE/SWISS CHEESE D.MELANOGASTER"/>
    <property type="match status" value="1"/>
</dbReference>
<dbReference type="EMBL" id="SOAG01000008">
    <property type="protein sequence ID" value="TDS61487.1"/>
    <property type="molecule type" value="Genomic_DNA"/>
</dbReference>
<dbReference type="Pfam" id="PF01734">
    <property type="entry name" value="Patatin"/>
    <property type="match status" value="1"/>
</dbReference>
<evidence type="ECO:0000259" key="5">
    <source>
        <dbReference type="PROSITE" id="PS51635"/>
    </source>
</evidence>
<organism evidence="6 7">
    <name type="scientific">Myroides indicus</name>
    <dbReference type="NCBI Taxonomy" id="1323422"/>
    <lineage>
        <taxon>Bacteria</taxon>
        <taxon>Pseudomonadati</taxon>
        <taxon>Bacteroidota</taxon>
        <taxon>Flavobacteriia</taxon>
        <taxon>Flavobacteriales</taxon>
        <taxon>Flavobacteriaceae</taxon>
        <taxon>Myroides</taxon>
    </lineage>
</organism>
<dbReference type="PANTHER" id="PTHR14226:SF29">
    <property type="entry name" value="NEUROPATHY TARGET ESTERASE SWS"/>
    <property type="match status" value="1"/>
</dbReference>
<dbReference type="GO" id="GO:0016042">
    <property type="term" value="P:lipid catabolic process"/>
    <property type="evidence" value="ECO:0007669"/>
    <property type="project" value="UniProtKB-UniRule"/>
</dbReference>
<feature type="active site" description="Nucleophile" evidence="4">
    <location>
        <position position="41"/>
    </location>
</feature>
<dbReference type="CDD" id="cd07205">
    <property type="entry name" value="Pat_PNPLA6_PNPLA7_NTE1_like"/>
    <property type="match status" value="1"/>
</dbReference>
<dbReference type="PROSITE" id="PS51635">
    <property type="entry name" value="PNPLA"/>
    <property type="match status" value="1"/>
</dbReference>
<evidence type="ECO:0000313" key="7">
    <source>
        <dbReference type="Proteomes" id="UP000295215"/>
    </source>
</evidence>
<evidence type="ECO:0000256" key="2">
    <source>
        <dbReference type="ARBA" id="ARBA00022963"/>
    </source>
</evidence>
<evidence type="ECO:0000256" key="3">
    <source>
        <dbReference type="ARBA" id="ARBA00023098"/>
    </source>
</evidence>
<evidence type="ECO:0000256" key="1">
    <source>
        <dbReference type="ARBA" id="ARBA00022801"/>
    </source>
</evidence>
<dbReference type="GO" id="GO:0016787">
    <property type="term" value="F:hydrolase activity"/>
    <property type="evidence" value="ECO:0007669"/>
    <property type="project" value="UniProtKB-UniRule"/>
</dbReference>
<feature type="short sequence motif" description="DGA/G" evidence="4">
    <location>
        <begin position="154"/>
        <end position="156"/>
    </location>
</feature>
<dbReference type="InterPro" id="IPR002641">
    <property type="entry name" value="PNPLA_dom"/>
</dbReference>
<gene>
    <name evidence="6" type="ORF">C8P70_10828</name>
</gene>
<keyword evidence="3 4" id="KW-0443">Lipid metabolism</keyword>
<dbReference type="Gene3D" id="3.40.1090.10">
    <property type="entry name" value="Cytosolic phospholipase A2 catalytic domain"/>
    <property type="match status" value="2"/>
</dbReference>
<sequence length="263" mass="29260">MSTKKIGLVLSGGGYKGIAHAGALQFLKEQNITPSVIAGTSSGSIVSCLYACGMNPEEIFDFFKSVNIFDWHHFTFKKAGLINVNAFDKYLYKVFQDKTLADLSVPVYINATNIATGKLHFFDPSTKVVDAILASSAFPGIFSPYEIDNTLYSDGGIINNFPTHILKNKCDYMIGINVSPLLTIEPHKLNSIRSVATRAYELITAIHNIPQAALCDWLIEPEKLAEYSIFERNKKKLSKIFELGYQTAKESYTSKYNFEKAVL</sequence>
<dbReference type="RefSeq" id="WP_166666172.1">
    <property type="nucleotide sequence ID" value="NZ_SOAG01000008.1"/>
</dbReference>
<name>A0A4R7EZC9_9FLAO</name>
<feature type="active site" description="Proton acceptor" evidence="4">
    <location>
        <position position="154"/>
    </location>
</feature>
<feature type="short sequence motif" description="GXGXXG" evidence="4">
    <location>
        <begin position="12"/>
        <end position="17"/>
    </location>
</feature>
<evidence type="ECO:0000313" key="6">
    <source>
        <dbReference type="EMBL" id="TDS61487.1"/>
    </source>
</evidence>
<keyword evidence="7" id="KW-1185">Reference proteome</keyword>
<dbReference type="InterPro" id="IPR016035">
    <property type="entry name" value="Acyl_Trfase/lysoPLipase"/>
</dbReference>
<dbReference type="SUPFAM" id="SSF52151">
    <property type="entry name" value="FabD/lysophospholipase-like"/>
    <property type="match status" value="1"/>
</dbReference>
<protein>
    <submittedName>
        <fullName evidence="6">NTE family protein</fullName>
    </submittedName>
</protein>
<dbReference type="AlphaFoldDB" id="A0A4R7EZC9"/>
<feature type="domain" description="PNPLA" evidence="5">
    <location>
        <begin position="8"/>
        <end position="167"/>
    </location>
</feature>
<feature type="short sequence motif" description="GXSXG" evidence="4">
    <location>
        <begin position="39"/>
        <end position="43"/>
    </location>
</feature>
<keyword evidence="2 4" id="KW-0442">Lipid degradation</keyword>
<dbReference type="Proteomes" id="UP000295215">
    <property type="component" value="Unassembled WGS sequence"/>
</dbReference>
<keyword evidence="1 4" id="KW-0378">Hydrolase</keyword>
<comment type="caution">
    <text evidence="6">The sequence shown here is derived from an EMBL/GenBank/DDBJ whole genome shotgun (WGS) entry which is preliminary data.</text>
</comment>
<proteinExistence type="predicted"/>